<dbReference type="Pfam" id="PF25438">
    <property type="entry name" value="DUF7896"/>
    <property type="match status" value="1"/>
</dbReference>
<dbReference type="InterPro" id="IPR057218">
    <property type="entry name" value="DUF7896"/>
</dbReference>
<evidence type="ECO:0000313" key="2">
    <source>
        <dbReference type="EMBL" id="QBZ63854.1"/>
    </source>
</evidence>
<organism evidence="2 3">
    <name type="scientific">Pyricularia oryzae</name>
    <name type="common">Rice blast fungus</name>
    <name type="synonym">Magnaporthe oryzae</name>
    <dbReference type="NCBI Taxonomy" id="318829"/>
    <lineage>
        <taxon>Eukaryota</taxon>
        <taxon>Fungi</taxon>
        <taxon>Dikarya</taxon>
        <taxon>Ascomycota</taxon>
        <taxon>Pezizomycotina</taxon>
        <taxon>Sordariomycetes</taxon>
        <taxon>Sordariomycetidae</taxon>
        <taxon>Magnaporthales</taxon>
        <taxon>Pyriculariaceae</taxon>
        <taxon>Pyricularia</taxon>
    </lineage>
</organism>
<reference evidence="2 3" key="1">
    <citation type="journal article" date="2019" name="Mol. Biol. Evol.">
        <title>Blast fungal genomes show frequent chromosomal changes, gene gains and losses, and effector gene turnover.</title>
        <authorList>
            <person name="Gomez Luciano L.B."/>
            <person name="Jason Tsai I."/>
            <person name="Chuma I."/>
            <person name="Tosa Y."/>
            <person name="Chen Y.H."/>
            <person name="Li J.Y."/>
            <person name="Li M.Y."/>
            <person name="Jade Lu M.Y."/>
            <person name="Nakayashiki H."/>
            <person name="Li W.H."/>
        </authorList>
    </citation>
    <scope>NUCLEOTIDE SEQUENCE [LARGE SCALE GENOMIC DNA]</scope>
    <source>
        <strain evidence="2">MZ5-1-6</strain>
    </source>
</reference>
<feature type="region of interest" description="Disordered" evidence="1">
    <location>
        <begin position="928"/>
        <end position="1030"/>
    </location>
</feature>
<dbReference type="PANTHER" id="PTHR42031">
    <property type="entry name" value="KEY LIME PATHOGENICITY PROTEIN"/>
    <property type="match status" value="1"/>
</dbReference>
<feature type="region of interest" description="Disordered" evidence="1">
    <location>
        <begin position="1238"/>
        <end position="1340"/>
    </location>
</feature>
<dbReference type="InterPro" id="IPR013087">
    <property type="entry name" value="Znf_C2H2_type"/>
</dbReference>
<name>A0A4P7NNH8_PYROR</name>
<evidence type="ECO:0000313" key="3">
    <source>
        <dbReference type="Proteomes" id="UP000294847"/>
    </source>
</evidence>
<dbReference type="Gene3D" id="3.30.160.60">
    <property type="entry name" value="Classic Zinc Finger"/>
    <property type="match status" value="1"/>
</dbReference>
<feature type="compositionally biased region" description="Low complexity" evidence="1">
    <location>
        <begin position="996"/>
        <end position="1005"/>
    </location>
</feature>
<evidence type="ECO:0000256" key="1">
    <source>
        <dbReference type="SAM" id="MobiDB-lite"/>
    </source>
</evidence>
<sequence length="1340" mass="147574">MEAVGMSTMPAGLDYNNSVRSSTYDPAVEPTIRALLEQQVEIQAKLAALLPRKYGPNIRLELQMLRHKRRALLSYAEEHHLPGGVSTLSEIEEARVLQYQCECLESACIDQGVDIQDPNFVATLKRTLEADAPEGYSAWLDKNLSYYDPIARLWRLRDSMASTHRLGDETQHSYKCPNERCLHYIYGFPAQDDRDHHAKEHIPPVKRDSALSVGENLSFFTDPSHQRPSLSFQGFPPKQVSPAYLPPPGSAAALQLAPIGADSRSTAARDHREPMRLFSAAPEYFGQTRPSDEAEVDPLLPPLKRSRVGPSRLESIEELRLNREVDLCLRCRVLQIPCDAHNPCTSCPDQASPGDKDFWKSLGCFRGSLPSLAEILLPPSLSPRQIHTPMASPLAPRRNMNEFLERTYAIPPDIDRMVRSNLDFDDGFWWTEDLASMMTPSPHAATFIREPVERAPPILAVLAGSWNMKGTAYNFWQLLKMSGLISDSRDAESLEFPVLYRAKLLLREVLLYDLQQTEPSIHAEVISPLSQPTFDDVDYYGRYRLVLSCLSQSLQAFEDATMRKRVPDHKNWLAVFFSLCILSVVRTILLDTTNTFAGQLPSLQQGASPGATPRSASMHGVYKALVTMFTRSTPMVLDDMAAGAIELAEEDQDIFNTVNLIIRRSTWAERGMQSTRDYLMLLGSGEHEGASYHGFLRQRSPSQTGHFAALVPVMQTGEEPRPQPPQMRSFGEAWTPSASMFPDKDSREPFGPGGPPTGGGVMSSPREGESGYVRRHTIGPSSPTFSRTSSGGTGRGLTSPIPATRMKPSYQRPPLRRVYCSKCNEYPEGFRGEHELRRHTDAKHAALVKRWVCTEPINNNTMIAPQPIVPLSKCKACVTQKRYGAYYNAAAHLRRAHFNPHRGGKASGDWPTMAILKDWMREVRQSVDVQDPIDSSDGEEEVDYKAPTAEFSSPHSTNRRSPVPDVPRLAPAPASAPAPAPAPASAAPAPGPIPSSGPATASSALHPPPPPPMPRPVQSPGSHIAPAHHQSRPAMMMTPALEIPPNNPGGMIFRTNSPGPSPVSMYNHHTLPTTRLTDDPQGGLQATNRNRCPHPECRRVFKDLAAHMLTHMEERPEKCPIESCEYHIKGFARKYDKNRHALTHYKGTMVCPFCAGAGTAYEKAFNRADVFKRHLTAVHNVEQTPPNSRKLVVSVTRDVAATGARCSICQSHFATAQEFYEHLDDCVLNVIVPTTTPKSAGTVGSGCGSASSVGSAITNQQQQQQQNAPGSLVRKDSGPLTTPSSATTMPPTRAGREEPGTRSDNRGDASGQAGGGRSSEKIEPRQESAVSMPERMEVDP</sequence>
<feature type="compositionally biased region" description="Low complexity" evidence="1">
    <location>
        <begin position="1279"/>
        <end position="1292"/>
    </location>
</feature>
<dbReference type="Proteomes" id="UP000294847">
    <property type="component" value="Chromosome 6"/>
</dbReference>
<dbReference type="SMART" id="SM00355">
    <property type="entry name" value="ZnF_C2H2"/>
    <property type="match status" value="6"/>
</dbReference>
<dbReference type="PANTHER" id="PTHR42031:SF1">
    <property type="entry name" value="KEY LIME PATHOGENICITY PROTEIN"/>
    <property type="match status" value="1"/>
</dbReference>
<feature type="compositionally biased region" description="Basic and acidic residues" evidence="1">
    <location>
        <begin position="1294"/>
        <end position="1307"/>
    </location>
</feature>
<proteinExistence type="predicted"/>
<feature type="compositionally biased region" description="Low complexity" evidence="1">
    <location>
        <begin position="1248"/>
        <end position="1266"/>
    </location>
</feature>
<dbReference type="EMBL" id="CP034209">
    <property type="protein sequence ID" value="QBZ63854.1"/>
    <property type="molecule type" value="Genomic_DNA"/>
</dbReference>
<feature type="compositionally biased region" description="Polar residues" evidence="1">
    <location>
        <begin position="950"/>
        <end position="960"/>
    </location>
</feature>
<feature type="compositionally biased region" description="Pro residues" evidence="1">
    <location>
        <begin position="1006"/>
        <end position="1017"/>
    </location>
</feature>
<feature type="region of interest" description="Disordered" evidence="1">
    <location>
        <begin position="737"/>
        <end position="809"/>
    </location>
</feature>
<accession>A0A4P7NNH8</accession>
<gene>
    <name evidence="2" type="ORF">PoMZ_05545</name>
</gene>
<feature type="compositionally biased region" description="Low complexity" evidence="1">
    <location>
        <begin position="779"/>
        <end position="800"/>
    </location>
</feature>
<protein>
    <submittedName>
        <fullName evidence="2">Uncharacterized protein</fullName>
    </submittedName>
</protein>